<name>A0ABZ0V874_9MICO</name>
<dbReference type="InterPro" id="IPR050509">
    <property type="entry name" value="CoA-transferase_III"/>
</dbReference>
<dbReference type="Pfam" id="PF02515">
    <property type="entry name" value="CoA_transf_3"/>
    <property type="match status" value="1"/>
</dbReference>
<organism evidence="1 2">
    <name type="scientific">Microbacterium invictum</name>
    <dbReference type="NCBI Taxonomy" id="515415"/>
    <lineage>
        <taxon>Bacteria</taxon>
        <taxon>Bacillati</taxon>
        <taxon>Actinomycetota</taxon>
        <taxon>Actinomycetes</taxon>
        <taxon>Micrococcales</taxon>
        <taxon>Microbacteriaceae</taxon>
        <taxon>Microbacterium</taxon>
    </lineage>
</organism>
<dbReference type="InterPro" id="IPR003673">
    <property type="entry name" value="CoA-Trfase_fam_III"/>
</dbReference>
<accession>A0ABZ0V874</accession>
<dbReference type="RefSeq" id="WP_322409796.1">
    <property type="nucleotide sequence ID" value="NZ_CP139779.1"/>
</dbReference>
<dbReference type="Gene3D" id="3.40.50.10540">
    <property type="entry name" value="Crotonobetainyl-coa:carnitine coa-transferase, domain 1"/>
    <property type="match status" value="1"/>
</dbReference>
<dbReference type="InterPro" id="IPR023606">
    <property type="entry name" value="CoA-Trfase_III_dom_1_sf"/>
</dbReference>
<dbReference type="Proteomes" id="UP001324533">
    <property type="component" value="Chromosome"/>
</dbReference>
<dbReference type="EMBL" id="CP139779">
    <property type="protein sequence ID" value="WQB69674.1"/>
    <property type="molecule type" value="Genomic_DNA"/>
</dbReference>
<reference evidence="1 2" key="1">
    <citation type="submission" date="2023-06" db="EMBL/GenBank/DDBJ databases">
        <title>Rock-solubilizing bacteria, Microbacterium invictum, promotes re-establishment of vegetation in rocky wasteland by accelerating rock bio-weathering and reshaping soil bacterial community.</title>
        <authorList>
            <person name="Liu C."/>
        </authorList>
    </citation>
    <scope>NUCLEOTIDE SEQUENCE [LARGE SCALE GENOMIC DNA]</scope>
    <source>
        <strain evidence="1 2">X-18</strain>
    </source>
</reference>
<gene>
    <name evidence="1" type="ORF">T9R20_13350</name>
</gene>
<keyword evidence="2" id="KW-1185">Reference proteome</keyword>
<dbReference type="PANTHER" id="PTHR48228">
    <property type="entry name" value="SUCCINYL-COA--D-CITRAMALATE COA-TRANSFERASE"/>
    <property type="match status" value="1"/>
</dbReference>
<evidence type="ECO:0000313" key="1">
    <source>
        <dbReference type="EMBL" id="WQB69674.1"/>
    </source>
</evidence>
<dbReference type="SUPFAM" id="SSF89796">
    <property type="entry name" value="CoA-transferase family III (CaiB/BaiF)"/>
    <property type="match status" value="2"/>
</dbReference>
<dbReference type="PANTHER" id="PTHR48228:SF4">
    <property type="entry name" value="BLR3030 PROTEIN"/>
    <property type="match status" value="1"/>
</dbReference>
<dbReference type="GO" id="GO:0016740">
    <property type="term" value="F:transferase activity"/>
    <property type="evidence" value="ECO:0007669"/>
    <property type="project" value="UniProtKB-KW"/>
</dbReference>
<keyword evidence="1" id="KW-0808">Transferase</keyword>
<sequence length="435" mass="45524">MTLGAVGTQVAETLGIDAESRALIEVPSGVFPWGARLGVGNLATDSVALASLAIALLSADPRPLRVDRDRVAASFGSERILRIHGAAPSAWAPLSGFWRAADGWVRTHANYPHHERALRTLLGLPDDAGTDAAAAAISARSAAELEDFAADAGSIVGRVRTSEEWLGHPQGRIVAAAPIITHRRLGDAKPRTWSDTGAPLAGLRVLDLTRVIAGPVAARDLALAGAEVLRVDSPGLPEMGWIHLDTGQGKRSTLLDLHQAADRETFDRLLSRAHVVVTGYRPGALTRFGLDPDELAERHPGLVTASVSAWGTAGPWAERRGFDSIVQAVSGIAMIESADGETPGALPVQALDHATGHFLAAGIVRALGAQRREGGSTDIRMSLARTAHALLTSPEPATEPGPVVTAPPPLAFPGAPERYPVIGGEWGADEAVWLP</sequence>
<evidence type="ECO:0000313" key="2">
    <source>
        <dbReference type="Proteomes" id="UP001324533"/>
    </source>
</evidence>
<proteinExistence type="predicted"/>
<protein>
    <submittedName>
        <fullName evidence="1">CoA transferase</fullName>
    </submittedName>
</protein>